<reference evidence="2" key="2">
    <citation type="journal article" date="2023" name="Microorganisms">
        <title>Genomic Characterization of Arcobacter butzleri Strains Isolated from Various Sources in Lithuania.</title>
        <authorList>
            <person name="Uljanovas D."/>
            <person name="Golz G."/>
            <person name="Fleischmann S."/>
            <person name="Kudirkiene E."/>
            <person name="Kasetiene N."/>
            <person name="Grineviciene A."/>
            <person name="Tamuleviciene E."/>
            <person name="Aksomaitiene J."/>
            <person name="Alter T."/>
            <person name="Malakauskas M."/>
        </authorList>
    </citation>
    <scope>NUCLEOTIDE SEQUENCE</scope>
    <source>
        <strain evidence="2">RCM69</strain>
    </source>
</reference>
<protein>
    <recommendedName>
        <fullName evidence="4">GGDEF domain-containing protein</fullName>
    </recommendedName>
</protein>
<keyword evidence="1" id="KW-1133">Transmembrane helix</keyword>
<name>A0AAW7Q0G0_9BACT</name>
<sequence>MKKEINTKNFTYNWFILSIFIILTIILLQGYIEYKRSVENAIVKTSNLTILLTKKLENDFEQMDNILNFAQDIILTLPKENKLFLDGNDKIKKQIVSQKFNSLVKNFKDISVINFIDKNGYILYSSNPSNYNINISDRAHFQIFIDNKDLIKSFSNVIVSRTTGKNSVAQLLRYYVALAQNL</sequence>
<evidence type="ECO:0000313" key="3">
    <source>
        <dbReference type="Proteomes" id="UP001170288"/>
    </source>
</evidence>
<reference evidence="2" key="1">
    <citation type="submission" date="2022-12" db="EMBL/GenBank/DDBJ databases">
        <authorList>
            <person name="Uljanovas D."/>
        </authorList>
    </citation>
    <scope>NUCLEOTIDE SEQUENCE</scope>
    <source>
        <strain evidence="2">RCM69</strain>
    </source>
</reference>
<dbReference type="AlphaFoldDB" id="A0AAW7Q0G0"/>
<dbReference type="Proteomes" id="UP001170288">
    <property type="component" value="Unassembled WGS sequence"/>
</dbReference>
<evidence type="ECO:0008006" key="4">
    <source>
        <dbReference type="Google" id="ProtNLM"/>
    </source>
</evidence>
<dbReference type="RefSeq" id="WP_301372499.1">
    <property type="nucleotide sequence ID" value="NZ_JAPZCX010000018.1"/>
</dbReference>
<keyword evidence="1" id="KW-0812">Transmembrane</keyword>
<dbReference type="EMBL" id="JAPZCX010000018">
    <property type="protein sequence ID" value="MDN5071308.1"/>
    <property type="molecule type" value="Genomic_DNA"/>
</dbReference>
<organism evidence="2 3">
    <name type="scientific">Aliarcobacter butzleri</name>
    <dbReference type="NCBI Taxonomy" id="28197"/>
    <lineage>
        <taxon>Bacteria</taxon>
        <taxon>Pseudomonadati</taxon>
        <taxon>Campylobacterota</taxon>
        <taxon>Epsilonproteobacteria</taxon>
        <taxon>Campylobacterales</taxon>
        <taxon>Arcobacteraceae</taxon>
        <taxon>Aliarcobacter</taxon>
    </lineage>
</organism>
<accession>A0AAW7Q0G0</accession>
<feature type="transmembrane region" description="Helical" evidence="1">
    <location>
        <begin position="12"/>
        <end position="32"/>
    </location>
</feature>
<proteinExistence type="predicted"/>
<comment type="caution">
    <text evidence="2">The sequence shown here is derived from an EMBL/GenBank/DDBJ whole genome shotgun (WGS) entry which is preliminary data.</text>
</comment>
<dbReference type="CDD" id="cd12914">
    <property type="entry name" value="PDC1_DGC_like"/>
    <property type="match status" value="1"/>
</dbReference>
<evidence type="ECO:0000256" key="1">
    <source>
        <dbReference type="SAM" id="Phobius"/>
    </source>
</evidence>
<evidence type="ECO:0000313" key="2">
    <source>
        <dbReference type="EMBL" id="MDN5071308.1"/>
    </source>
</evidence>
<gene>
    <name evidence="2" type="ORF">O8C76_09785</name>
</gene>
<keyword evidence="1" id="KW-0472">Membrane</keyword>
<dbReference type="Gene3D" id="3.30.450.20">
    <property type="entry name" value="PAS domain"/>
    <property type="match status" value="1"/>
</dbReference>